<name>A0A4Q4SRP2_9PEZI</name>
<evidence type="ECO:0000313" key="11">
    <source>
        <dbReference type="Proteomes" id="UP000293360"/>
    </source>
</evidence>
<dbReference type="GO" id="GO:0046872">
    <property type="term" value="F:metal ion binding"/>
    <property type="evidence" value="ECO:0007669"/>
    <property type="project" value="UniProtKB-KW"/>
</dbReference>
<dbReference type="EMBL" id="QJNU01001603">
    <property type="protein sequence ID" value="RYO73879.1"/>
    <property type="molecule type" value="Genomic_DNA"/>
</dbReference>
<feature type="region of interest" description="Disordered" evidence="8">
    <location>
        <begin position="464"/>
        <end position="492"/>
    </location>
</feature>
<keyword evidence="5" id="KW-0479">Metal-binding</keyword>
<dbReference type="InterPro" id="IPR045089">
    <property type="entry name" value="PGGT1B-like"/>
</dbReference>
<dbReference type="AlphaFoldDB" id="A0A4Q4SRP2"/>
<feature type="region of interest" description="Disordered" evidence="8">
    <location>
        <begin position="109"/>
        <end position="134"/>
    </location>
</feature>
<evidence type="ECO:0000256" key="1">
    <source>
        <dbReference type="ARBA" id="ARBA00001947"/>
    </source>
</evidence>
<dbReference type="STRING" id="155417.A0A4Q4SRP2"/>
<keyword evidence="7" id="KW-0862">Zinc</keyword>
<dbReference type="OrthoDB" id="24893at2759"/>
<comment type="cofactor">
    <cofactor evidence="1">
        <name>Zn(2+)</name>
        <dbReference type="ChEBI" id="CHEBI:29105"/>
    </cofactor>
</comment>
<dbReference type="InterPro" id="IPR008930">
    <property type="entry name" value="Terpenoid_cyclase/PrenylTrfase"/>
</dbReference>
<keyword evidence="3" id="KW-0637">Prenyltransferase</keyword>
<dbReference type="PANTHER" id="PTHR11774">
    <property type="entry name" value="GERANYLGERANYL TRANSFERASE TYPE BETA SUBUNIT"/>
    <property type="match status" value="1"/>
</dbReference>
<evidence type="ECO:0000256" key="8">
    <source>
        <dbReference type="SAM" id="MobiDB-lite"/>
    </source>
</evidence>
<dbReference type="PANTHER" id="PTHR11774:SF4">
    <property type="entry name" value="GERANYLGERANYL TRANSFERASE TYPE-1 SUBUNIT BETA"/>
    <property type="match status" value="1"/>
</dbReference>
<proteinExistence type="inferred from homology"/>
<comment type="similarity">
    <text evidence="2">Belongs to the protein prenyltransferase subunit beta family.</text>
</comment>
<dbReference type="Gene3D" id="1.50.10.20">
    <property type="match status" value="1"/>
</dbReference>
<evidence type="ECO:0000256" key="2">
    <source>
        <dbReference type="ARBA" id="ARBA00010497"/>
    </source>
</evidence>
<evidence type="ECO:0000256" key="3">
    <source>
        <dbReference type="ARBA" id="ARBA00022602"/>
    </source>
</evidence>
<dbReference type="GO" id="GO:0004662">
    <property type="term" value="F:CAAX-protein geranylgeranyltransferase activity"/>
    <property type="evidence" value="ECO:0007669"/>
    <property type="project" value="TreeGrafter"/>
</dbReference>
<sequence length="537" mass="58451">MADPLDPPLDSARHIRYWQRCLRTLLPHHYTSNDSIRLTLGYFILAALDILSSPSSFSSPPEDPAKASLIPPKDRPAIRAWILSLQHPHGGFCGSPHHVFPARYRSAYARPQQPQPQSQSEEAEGGELQQQPVAGDPENANIAATYFALLALGVVADGNGSRAFEGVDRWRTLRWLRKLQREDGSFGENIDADGYVAGGRDMRSCYLAATIRWILGGAEAGPEADFDVDKLVAHIRRGQTFDGGIAESSMHESHAGYAYCAVAALSLLDLANTDPSASPTHYLQAGIPSIPSLIHFLLSRQFTYLDPSSDSSSPDPDSPSAAAPADLSKLSLSDEDPHASSTGFNGRLNKVADTCYAWWVSGALHILGQGALIDRVPARRFLLEKTQHVIGGFAKHPGGPPDLYHAYLGLAALATMAGSGSEDGDGDGDGNGSGQAEEGLGRFDPRLCLGAEAADRIRKGRETLLASSPLHEEQSTGEVGEEGSESEMEDSDILKVLKRDWAEEHRLMEDCKRKWRAEGKNPVFEMDRMLIERRWNP</sequence>
<dbReference type="Pfam" id="PF00432">
    <property type="entry name" value="Prenyltrans"/>
    <property type="match status" value="1"/>
</dbReference>
<organism evidence="10 11">
    <name type="scientific">Monosporascus ibericus</name>
    <dbReference type="NCBI Taxonomy" id="155417"/>
    <lineage>
        <taxon>Eukaryota</taxon>
        <taxon>Fungi</taxon>
        <taxon>Dikarya</taxon>
        <taxon>Ascomycota</taxon>
        <taxon>Pezizomycotina</taxon>
        <taxon>Sordariomycetes</taxon>
        <taxon>Xylariomycetidae</taxon>
        <taxon>Xylariales</taxon>
        <taxon>Xylariales incertae sedis</taxon>
        <taxon>Monosporascus</taxon>
    </lineage>
</organism>
<feature type="region of interest" description="Disordered" evidence="8">
    <location>
        <begin position="307"/>
        <end position="326"/>
    </location>
</feature>
<feature type="compositionally biased region" description="Low complexity" evidence="8">
    <location>
        <begin position="111"/>
        <end position="132"/>
    </location>
</feature>
<feature type="region of interest" description="Disordered" evidence="8">
    <location>
        <begin position="419"/>
        <end position="441"/>
    </location>
</feature>
<evidence type="ECO:0000259" key="9">
    <source>
        <dbReference type="Pfam" id="PF00432"/>
    </source>
</evidence>
<keyword evidence="6" id="KW-0677">Repeat</keyword>
<feature type="compositionally biased region" description="Acidic residues" evidence="8">
    <location>
        <begin position="479"/>
        <end position="491"/>
    </location>
</feature>
<reference evidence="10 11" key="1">
    <citation type="submission" date="2018-06" db="EMBL/GenBank/DDBJ databases">
        <title>Complete Genomes of Monosporascus.</title>
        <authorList>
            <person name="Robinson A.J."/>
            <person name="Natvig D.O."/>
        </authorList>
    </citation>
    <scope>NUCLEOTIDE SEQUENCE [LARGE SCALE GENOMIC DNA]</scope>
    <source>
        <strain evidence="10 11">CBS 110550</strain>
    </source>
</reference>
<evidence type="ECO:0000256" key="5">
    <source>
        <dbReference type="ARBA" id="ARBA00022723"/>
    </source>
</evidence>
<dbReference type="InterPro" id="IPR001330">
    <property type="entry name" value="Prenyltrans"/>
</dbReference>
<dbReference type="Proteomes" id="UP000293360">
    <property type="component" value="Unassembled WGS sequence"/>
</dbReference>
<gene>
    <name evidence="10" type="ORF">DL764_011045</name>
</gene>
<accession>A0A4Q4SRP2</accession>
<dbReference type="SUPFAM" id="SSF48239">
    <property type="entry name" value="Terpenoid cyclases/Protein prenyltransferases"/>
    <property type="match status" value="1"/>
</dbReference>
<evidence type="ECO:0000256" key="6">
    <source>
        <dbReference type="ARBA" id="ARBA00022737"/>
    </source>
</evidence>
<feature type="domain" description="Prenyltransferase alpha-alpha toroid" evidence="9">
    <location>
        <begin position="9"/>
        <end position="448"/>
    </location>
</feature>
<dbReference type="GO" id="GO:0005953">
    <property type="term" value="C:CAAX-protein geranylgeranyltransferase complex"/>
    <property type="evidence" value="ECO:0007669"/>
    <property type="project" value="TreeGrafter"/>
</dbReference>
<evidence type="ECO:0000256" key="7">
    <source>
        <dbReference type="ARBA" id="ARBA00022833"/>
    </source>
</evidence>
<comment type="caution">
    <text evidence="10">The sequence shown here is derived from an EMBL/GenBank/DDBJ whole genome shotgun (WGS) entry which is preliminary data.</text>
</comment>
<evidence type="ECO:0000256" key="4">
    <source>
        <dbReference type="ARBA" id="ARBA00022679"/>
    </source>
</evidence>
<keyword evidence="11" id="KW-1185">Reference proteome</keyword>
<evidence type="ECO:0000313" key="10">
    <source>
        <dbReference type="EMBL" id="RYO73879.1"/>
    </source>
</evidence>
<protein>
    <recommendedName>
        <fullName evidence="9">Prenyltransferase alpha-alpha toroid domain-containing protein</fullName>
    </recommendedName>
</protein>
<keyword evidence="4" id="KW-0808">Transferase</keyword>